<reference evidence="1 2" key="1">
    <citation type="submission" date="2024-05" db="EMBL/GenBank/DDBJ databases">
        <title>Long read based assembly of the Candida bracarensis genome reveals expanded adhesin content.</title>
        <authorList>
            <person name="Marcet-Houben M."/>
            <person name="Ksiezopolska E."/>
            <person name="Gabaldon T."/>
        </authorList>
    </citation>
    <scope>NUCLEOTIDE SEQUENCE [LARGE SCALE GENOMIC DNA]</scope>
    <source>
        <strain evidence="1 2">CBM6</strain>
    </source>
</reference>
<evidence type="ECO:0000313" key="1">
    <source>
        <dbReference type="EMBL" id="KAL3234927.1"/>
    </source>
</evidence>
<comment type="caution">
    <text evidence="1">The sequence shown here is derived from an EMBL/GenBank/DDBJ whole genome shotgun (WGS) entry which is preliminary data.</text>
</comment>
<gene>
    <name evidence="1" type="ORF">RNJ44_02715</name>
</gene>
<name>A0ABR4P013_9SACH</name>
<dbReference type="InterPro" id="IPR029058">
    <property type="entry name" value="AB_hydrolase_fold"/>
</dbReference>
<proteinExistence type="predicted"/>
<dbReference type="PANTHER" id="PTHR11440">
    <property type="entry name" value="LECITHIN-CHOLESTEROL ACYLTRANSFERASE-RELATED"/>
    <property type="match status" value="1"/>
</dbReference>
<dbReference type="Gene3D" id="3.40.50.1820">
    <property type="entry name" value="alpha/beta hydrolase"/>
    <property type="match status" value="1"/>
</dbReference>
<sequence>MTKPEEKVVKQEFDVHTIEKIPTIEDYKAPKYPIVLCHGLSGFDKLILIPSVFKLTRLLTSSIHLNNSDHFLEGGDQDSEIREKNLLEIDYWIGVKEILEKNGCQTITTKVPGFGSIEERALALAASIEREVAKLQEKTPPPRNIFGFRTKTKVNLLAHSMGGLDCRYLIAKMPKRNYEVASLTTISTPHRGSEMADYVVNLFLDLKPTNIESSNIWLPTCFYQLTTSYMAYFNQLIRNDPKVKYFSYGSYFEPKWYNVLAWPWKVIAKATNGDLNDGLVTIKSSQWGKYEGTLKNVDHLDIINWKNKLQDDLFKRFPKIGYETVNVLDFYLQVTDNLARNGL</sequence>
<keyword evidence="2" id="KW-1185">Reference proteome</keyword>
<dbReference type="EMBL" id="JBEVYD010000002">
    <property type="protein sequence ID" value="KAL3234927.1"/>
    <property type="molecule type" value="Genomic_DNA"/>
</dbReference>
<accession>A0ABR4P013</accession>
<dbReference type="Pfam" id="PF02089">
    <property type="entry name" value="Palm_thioest"/>
    <property type="match status" value="1"/>
</dbReference>
<protein>
    <submittedName>
        <fullName evidence="1">Triacylglycerol lipase 2</fullName>
    </submittedName>
</protein>
<dbReference type="Proteomes" id="UP001623330">
    <property type="component" value="Unassembled WGS sequence"/>
</dbReference>
<dbReference type="SUPFAM" id="SSF53474">
    <property type="entry name" value="alpha/beta-Hydrolases"/>
    <property type="match status" value="1"/>
</dbReference>
<organism evidence="1 2">
    <name type="scientific">Nakaseomyces bracarensis</name>
    <dbReference type="NCBI Taxonomy" id="273131"/>
    <lineage>
        <taxon>Eukaryota</taxon>
        <taxon>Fungi</taxon>
        <taxon>Dikarya</taxon>
        <taxon>Ascomycota</taxon>
        <taxon>Saccharomycotina</taxon>
        <taxon>Saccharomycetes</taxon>
        <taxon>Saccharomycetales</taxon>
        <taxon>Saccharomycetaceae</taxon>
        <taxon>Nakaseomyces</taxon>
    </lineage>
</organism>
<evidence type="ECO:0000313" key="2">
    <source>
        <dbReference type="Proteomes" id="UP001623330"/>
    </source>
</evidence>